<dbReference type="PANTHER" id="PTHR23024">
    <property type="entry name" value="ARYLACETAMIDE DEACETYLASE"/>
    <property type="match status" value="1"/>
</dbReference>
<evidence type="ECO:0000313" key="3">
    <source>
        <dbReference type="EMBL" id="KAJ8771525.1"/>
    </source>
</evidence>
<comment type="similarity">
    <text evidence="1">Belongs to the 'GDXG' lipolytic enzyme family.</text>
</comment>
<dbReference type="InterPro" id="IPR013094">
    <property type="entry name" value="AB_hydrolase_3"/>
</dbReference>
<organism evidence="3 4">
    <name type="scientific">Erythroxylum novogranatense</name>
    <dbReference type="NCBI Taxonomy" id="1862640"/>
    <lineage>
        <taxon>Eukaryota</taxon>
        <taxon>Viridiplantae</taxon>
        <taxon>Streptophyta</taxon>
        <taxon>Embryophyta</taxon>
        <taxon>Tracheophyta</taxon>
        <taxon>Spermatophyta</taxon>
        <taxon>Magnoliopsida</taxon>
        <taxon>eudicotyledons</taxon>
        <taxon>Gunneridae</taxon>
        <taxon>Pentapetalae</taxon>
        <taxon>rosids</taxon>
        <taxon>fabids</taxon>
        <taxon>Malpighiales</taxon>
        <taxon>Erythroxylaceae</taxon>
        <taxon>Erythroxylum</taxon>
    </lineage>
</organism>
<keyword evidence="4" id="KW-1185">Reference proteome</keyword>
<dbReference type="PANTHER" id="PTHR23024:SF546">
    <property type="entry name" value="CARBOXYLESTERASE 120-RELATED"/>
    <property type="match status" value="1"/>
</dbReference>
<gene>
    <name evidence="3" type="ORF">K2173_026702</name>
</gene>
<dbReference type="EMBL" id="JAIWQS010000002">
    <property type="protein sequence ID" value="KAJ8771525.1"/>
    <property type="molecule type" value="Genomic_DNA"/>
</dbReference>
<dbReference type="InterPro" id="IPR029058">
    <property type="entry name" value="AB_hydrolase_fold"/>
</dbReference>
<name>A0AAV8U0B7_9ROSI</name>
<feature type="domain" description="Alpha/beta hydrolase fold-3" evidence="2">
    <location>
        <begin position="1"/>
        <end position="127"/>
    </location>
</feature>
<dbReference type="Gene3D" id="3.40.50.1820">
    <property type="entry name" value="alpha/beta hydrolase"/>
    <property type="match status" value="1"/>
</dbReference>
<reference evidence="3 4" key="1">
    <citation type="submission" date="2021-09" db="EMBL/GenBank/DDBJ databases">
        <title>Genomic insights and catalytic innovation underlie evolution of tropane alkaloids biosynthesis.</title>
        <authorList>
            <person name="Wang Y.-J."/>
            <person name="Tian T."/>
            <person name="Huang J.-P."/>
            <person name="Huang S.-X."/>
        </authorList>
    </citation>
    <scope>NUCLEOTIDE SEQUENCE [LARGE SCALE GENOMIC DNA]</scope>
    <source>
        <strain evidence="3">KIB-2018</strain>
        <tissue evidence="3">Leaf</tissue>
    </source>
</reference>
<dbReference type="GO" id="GO:0016787">
    <property type="term" value="F:hydrolase activity"/>
    <property type="evidence" value="ECO:0007669"/>
    <property type="project" value="InterPro"/>
</dbReference>
<dbReference type="SUPFAM" id="SSF53474">
    <property type="entry name" value="alpha/beta-Hydrolases"/>
    <property type="match status" value="1"/>
</dbReference>
<protein>
    <recommendedName>
        <fullName evidence="2">Alpha/beta hydrolase fold-3 domain-containing protein</fullName>
    </recommendedName>
</protein>
<dbReference type="InterPro" id="IPR050466">
    <property type="entry name" value="Carboxylest/Gibb_receptor"/>
</dbReference>
<proteinExistence type="inferred from homology"/>
<dbReference type="Pfam" id="PF07859">
    <property type="entry name" value="Abhydrolase_3"/>
    <property type="match status" value="1"/>
</dbReference>
<evidence type="ECO:0000313" key="4">
    <source>
        <dbReference type="Proteomes" id="UP001159364"/>
    </source>
</evidence>
<comment type="caution">
    <text evidence="3">The sequence shown here is derived from an EMBL/GenBank/DDBJ whole genome shotgun (WGS) entry which is preliminary data.</text>
</comment>
<dbReference type="AlphaFoldDB" id="A0AAV8U0B7"/>
<evidence type="ECO:0000259" key="2">
    <source>
        <dbReference type="Pfam" id="PF07859"/>
    </source>
</evidence>
<evidence type="ECO:0000256" key="1">
    <source>
        <dbReference type="ARBA" id="ARBA00010515"/>
    </source>
</evidence>
<dbReference type="Proteomes" id="UP001159364">
    <property type="component" value="Linkage Group LG02"/>
</dbReference>
<accession>A0AAV8U0B7</accession>
<sequence length="139" mass="15022">MGSSAGGNLAYHTGLRGAMIAANLEPLKIKGLILQQPFFGGLKSTESEVRLANDIILPLSATDLLWDLSLPIGADRDHEYSNPTVGEGPKKLDPLKSLEWTVMITASEGDPLVDRQRDLVKLMKEKGIQEGIMGISLIL</sequence>